<dbReference type="OrthoDB" id="7163542at2"/>
<feature type="compositionally biased region" description="Low complexity" evidence="7">
    <location>
        <begin position="873"/>
        <end position="915"/>
    </location>
</feature>
<evidence type="ECO:0000256" key="9">
    <source>
        <dbReference type="SAM" id="SignalP"/>
    </source>
</evidence>
<evidence type="ECO:0000256" key="2">
    <source>
        <dbReference type="ARBA" id="ARBA00007802"/>
    </source>
</evidence>
<protein>
    <submittedName>
        <fullName evidence="10">Type IV secretion system protein VirB6</fullName>
    </submittedName>
</protein>
<accession>A0A2P1P8D7</accession>
<keyword evidence="4 9" id="KW-0732">Signal</keyword>
<dbReference type="KEGG" id="ptc:phytr_5970"/>
<feature type="region of interest" description="Disordered" evidence="7">
    <location>
        <begin position="806"/>
        <end position="925"/>
    </location>
</feature>
<feature type="compositionally biased region" description="Gly residues" evidence="7">
    <location>
        <begin position="811"/>
        <end position="821"/>
    </location>
</feature>
<feature type="transmembrane region" description="Helical" evidence="8">
    <location>
        <begin position="404"/>
        <end position="422"/>
    </location>
</feature>
<keyword evidence="11" id="KW-1185">Reference proteome</keyword>
<feature type="compositionally biased region" description="Gly residues" evidence="7">
    <location>
        <begin position="916"/>
        <end position="925"/>
    </location>
</feature>
<evidence type="ECO:0000313" key="10">
    <source>
        <dbReference type="EMBL" id="AVP87538.1"/>
    </source>
</evidence>
<proteinExistence type="inferred from homology"/>
<evidence type="ECO:0000256" key="3">
    <source>
        <dbReference type="ARBA" id="ARBA00022692"/>
    </source>
</evidence>
<evidence type="ECO:0000256" key="6">
    <source>
        <dbReference type="ARBA" id="ARBA00023136"/>
    </source>
</evidence>
<dbReference type="Proteomes" id="UP000241762">
    <property type="component" value="Chromosome"/>
</dbReference>
<comment type="subcellular location">
    <subcellularLocation>
        <location evidence="1">Cell membrane</location>
        <topology evidence="1">Multi-pass membrane protein</topology>
    </subcellularLocation>
</comment>
<feature type="compositionally biased region" description="Basic and acidic residues" evidence="7">
    <location>
        <begin position="850"/>
        <end position="868"/>
    </location>
</feature>
<dbReference type="AlphaFoldDB" id="A0A2P1P8D7"/>
<name>A0A2P1P8D7_9RICK</name>
<dbReference type="EMBL" id="CP027845">
    <property type="protein sequence ID" value="AVP87538.1"/>
    <property type="molecule type" value="Genomic_DNA"/>
</dbReference>
<evidence type="ECO:0000256" key="7">
    <source>
        <dbReference type="SAM" id="MobiDB-lite"/>
    </source>
</evidence>
<dbReference type="Pfam" id="PF04610">
    <property type="entry name" value="TrbL"/>
    <property type="match status" value="1"/>
</dbReference>
<feature type="transmembrane region" description="Helical" evidence="8">
    <location>
        <begin position="374"/>
        <end position="392"/>
    </location>
</feature>
<keyword evidence="5 8" id="KW-1133">Transmembrane helix</keyword>
<feature type="transmembrane region" description="Helical" evidence="8">
    <location>
        <begin position="593"/>
        <end position="614"/>
    </location>
</feature>
<dbReference type="GO" id="GO:0030255">
    <property type="term" value="P:protein secretion by the type IV secretion system"/>
    <property type="evidence" value="ECO:0007669"/>
    <property type="project" value="InterPro"/>
</dbReference>
<sequence>MMRRFANIFLLITLLSHTISRAEITADSTYSALVGPAAADKGKSDKVSAAIVSVASSITTMVSDVMQMTCETQTFLNFVKGELINSCTPMPLMSFALKAFFTPNTLPAFLRLAMNQHDLLGYDNCSYYHRADYYNTKVEFGMCANYKLVPNMVIYGLGGGAYAAIKGMVKGDSFSQIQSAFQNAISLSPQKIYEPYSKSILPGAQKSEIFTLIDFPIPLVPIVPIMPLAIKKYDDKVCVIIDDGYMQSQIGCKYMKDPYQYSKYMPFKGESAVTVANVRATSDTNGTPYSALQTAAQQDLGCNNLNTCYYSAVQASKALLPISSPIINCVQSMLMNVVGASSVCTNTPLLNDPTTAIGSSTSAFYSLQMVLRRSVIALLTLYIILGGVKIALGRMTSSSEIIMFFLKAMLVSYFSIGLVYNGKTFSGMIDWVFPTFFGALNEMAGWVAGAGTSGLCAYYDSDYTGTSYALWDALDCRLATYIGINGAADLFTSLRDNGMVDSGSLTPNLGAVNYSVPPYMLLLLPALYTGNMYLFNLAIAWPIMVLSIGAYVIKVSIVCMIFIAIMGIMAPLFVPMALFEFTNEYFVKWRNTFLSFVLQPMISVTFMVILFSIYDYGFYGDCKYLPFYIKSPTGATLKSFYIDINSGSTGNCNKTLGWWLSEKFDFSGVPLTNGIPTVTLLDLNDIGYAAMIDNSLQALQGIGNIAINTGTSILGAVGSSFNYDSSGNFFNVAMAPMKEFFQLCMSMMTACFTLYIGYQLTEQLSQFAAELTGGMSVSGMVGSAKQSFDKMQQVADGAFKKFQNARNQAGSGAGGGPGGAGDNFKRGNIKDFAQNLMNKAKGGGDGSADAGDKKAGDTIKRKGAEGSETKLTSQSSSSKTEGSISMSSSASSSGTKGSAKMSNNITINSGNSTKGSDGGTTSGKT</sequence>
<evidence type="ECO:0000256" key="1">
    <source>
        <dbReference type="ARBA" id="ARBA00004651"/>
    </source>
</evidence>
<feature type="transmembrane region" description="Helical" evidence="8">
    <location>
        <begin position="551"/>
        <end position="573"/>
    </location>
</feature>
<evidence type="ECO:0000256" key="4">
    <source>
        <dbReference type="ARBA" id="ARBA00022729"/>
    </source>
</evidence>
<evidence type="ECO:0000313" key="11">
    <source>
        <dbReference type="Proteomes" id="UP000241762"/>
    </source>
</evidence>
<feature type="chain" id="PRO_5015193199" evidence="9">
    <location>
        <begin position="23"/>
        <end position="925"/>
    </location>
</feature>
<keyword evidence="3 8" id="KW-0812">Transmembrane</keyword>
<evidence type="ECO:0000256" key="8">
    <source>
        <dbReference type="SAM" id="Phobius"/>
    </source>
</evidence>
<comment type="similarity">
    <text evidence="2">Belongs to the TrbL/VirB6 family.</text>
</comment>
<dbReference type="GO" id="GO:0005886">
    <property type="term" value="C:plasma membrane"/>
    <property type="evidence" value="ECO:0007669"/>
    <property type="project" value="UniProtKB-SubCell"/>
</dbReference>
<reference evidence="10 11" key="1">
    <citation type="submission" date="2018-03" db="EMBL/GenBank/DDBJ databases">
        <title>A gene transfer event suggests a long-term partnership between eustigmatophyte algae and a novel lineage of endosymbiotic bacteria.</title>
        <authorList>
            <person name="Yurchenko T."/>
            <person name="Sevcikova T."/>
            <person name="Pribyl P."/>
            <person name="El Karkouri K."/>
            <person name="Klimes V."/>
            <person name="Amaral R."/>
            <person name="Zbrankova V."/>
            <person name="Kim E."/>
            <person name="Raoult D."/>
            <person name="Santos L.M.A."/>
            <person name="Elias M."/>
        </authorList>
    </citation>
    <scope>NUCLEOTIDE SEQUENCE [LARGE SCALE GENOMIC DNA]</scope>
    <source>
        <strain evidence="10">CCALA 838</strain>
    </source>
</reference>
<dbReference type="InterPro" id="IPR007688">
    <property type="entry name" value="Conjugal_tfr_TrbL/VirB6"/>
</dbReference>
<keyword evidence="6 8" id="KW-0472">Membrane</keyword>
<evidence type="ECO:0000256" key="5">
    <source>
        <dbReference type="ARBA" id="ARBA00022989"/>
    </source>
</evidence>
<gene>
    <name evidence="10" type="ORF">phytr_5970</name>
</gene>
<feature type="signal peptide" evidence="9">
    <location>
        <begin position="1"/>
        <end position="22"/>
    </location>
</feature>
<dbReference type="RefSeq" id="WP_106874397.1">
    <property type="nucleotide sequence ID" value="NZ_CP027845.1"/>
</dbReference>
<organism evidence="10 11">
    <name type="scientific">Candidatus Phycorickettsia trachydisci</name>
    <dbReference type="NCBI Taxonomy" id="2115978"/>
    <lineage>
        <taxon>Bacteria</taxon>
        <taxon>Pseudomonadati</taxon>
        <taxon>Pseudomonadota</taxon>
        <taxon>Alphaproteobacteria</taxon>
        <taxon>Rickettsiales</taxon>
        <taxon>Rickettsiaceae</taxon>
        <taxon>Candidatus Phycorickettsia</taxon>
    </lineage>
</organism>